<feature type="transmembrane region" description="Helical" evidence="1">
    <location>
        <begin position="33"/>
        <end position="53"/>
    </location>
</feature>
<accession>E0XZ99</accession>
<feature type="transmembrane region" description="Helical" evidence="1">
    <location>
        <begin position="7"/>
        <end position="27"/>
    </location>
</feature>
<reference evidence="2" key="1">
    <citation type="journal article" date="2011" name="Environ. Microbiol.">
        <title>Time-series analyses of Monterey Bay coastal microbial picoplankton using a 'genome proxy' microarray.</title>
        <authorList>
            <person name="Rich V.I."/>
            <person name="Pham V.D."/>
            <person name="Eppley J."/>
            <person name="Shi Y."/>
            <person name="DeLong E.F."/>
        </authorList>
    </citation>
    <scope>NUCLEOTIDE SEQUENCE</scope>
</reference>
<name>E0XZ99_9BACT</name>
<dbReference type="AlphaFoldDB" id="E0XZ99"/>
<organism evidence="2">
    <name type="scientific">uncultured bacterium EB000_36F02</name>
    <dbReference type="NCBI Taxonomy" id="710810"/>
    <lineage>
        <taxon>Bacteria</taxon>
        <taxon>environmental samples</taxon>
    </lineage>
</organism>
<sequence>MKTSEKIAIIIGTLLFIIFVTGLAWSISTGLAGFARSIPFWIIVIFCIFLQLYDSYKATKE</sequence>
<evidence type="ECO:0000256" key="1">
    <source>
        <dbReference type="SAM" id="Phobius"/>
    </source>
</evidence>
<keyword evidence="1" id="KW-1133">Transmembrane helix</keyword>
<proteinExistence type="predicted"/>
<protein>
    <submittedName>
        <fullName evidence="2">Uncharacterized protein</fullName>
    </submittedName>
</protein>
<dbReference type="EMBL" id="GU474931">
    <property type="protein sequence ID" value="ADI19740.1"/>
    <property type="molecule type" value="Genomic_DNA"/>
</dbReference>
<evidence type="ECO:0000313" key="2">
    <source>
        <dbReference type="EMBL" id="ADI19740.1"/>
    </source>
</evidence>
<keyword evidence="1" id="KW-0812">Transmembrane</keyword>
<keyword evidence="1" id="KW-0472">Membrane</keyword>